<protein>
    <recommendedName>
        <fullName evidence="3">Lipoprotein</fullName>
    </recommendedName>
</protein>
<accession>A0A7W9UQS7</accession>
<dbReference type="Proteomes" id="UP000585836">
    <property type="component" value="Unassembled WGS sequence"/>
</dbReference>
<proteinExistence type="predicted"/>
<dbReference type="AlphaFoldDB" id="A0A7W9UQS7"/>
<evidence type="ECO:0000313" key="2">
    <source>
        <dbReference type="Proteomes" id="UP000585836"/>
    </source>
</evidence>
<dbReference type="EMBL" id="JACHJK010000003">
    <property type="protein sequence ID" value="MBB5926849.1"/>
    <property type="molecule type" value="Genomic_DNA"/>
</dbReference>
<keyword evidence="2" id="KW-1185">Reference proteome</keyword>
<reference evidence="1 2" key="1">
    <citation type="submission" date="2020-08" db="EMBL/GenBank/DDBJ databases">
        <title>Genomic Encyclopedia of Type Strains, Phase III (KMG-III): the genomes of soil and plant-associated and newly described type strains.</title>
        <authorList>
            <person name="Whitman W."/>
        </authorList>
    </citation>
    <scope>NUCLEOTIDE SEQUENCE [LARGE SCALE GENOMIC DNA]</scope>
    <source>
        <strain evidence="1 2">CECT 3313</strain>
    </source>
</reference>
<comment type="caution">
    <text evidence="1">The sequence shown here is derived from an EMBL/GenBank/DDBJ whole genome shotgun (WGS) entry which is preliminary data.</text>
</comment>
<organism evidence="1 2">
    <name type="scientific">Streptomyces echinatus</name>
    <dbReference type="NCBI Taxonomy" id="67293"/>
    <lineage>
        <taxon>Bacteria</taxon>
        <taxon>Bacillati</taxon>
        <taxon>Actinomycetota</taxon>
        <taxon>Actinomycetes</taxon>
        <taxon>Kitasatosporales</taxon>
        <taxon>Streptomycetaceae</taxon>
        <taxon>Streptomyces</taxon>
    </lineage>
</organism>
<evidence type="ECO:0008006" key="3">
    <source>
        <dbReference type="Google" id="ProtNLM"/>
    </source>
</evidence>
<name>A0A7W9UQS7_9ACTN</name>
<gene>
    <name evidence="1" type="ORF">FHS34_002305</name>
</gene>
<evidence type="ECO:0000313" key="1">
    <source>
        <dbReference type="EMBL" id="MBB5926849.1"/>
    </source>
</evidence>
<sequence length="194" mass="21519">MPSRPARPLRPVPAVLVALCLLGWVSGCAGRTDRTGRIELSADDTIKAAQLYLTDRCLERQGLTPPRPGGRQRGEAEQRRVGEALFGAGPAELSVSLPTGYRVRAHTDGCLAAAQRTLYGDQRAWFRVSTIVGNLEPEATYRGVELASVRRMHRVELADWRRMRSRAFERARVLLNRSLNHRAARPPSGAKTLR</sequence>
<dbReference type="RefSeq" id="WP_184963815.1">
    <property type="nucleotide sequence ID" value="NZ_BAAAWF010000020.1"/>
</dbReference>
<dbReference type="PROSITE" id="PS51257">
    <property type="entry name" value="PROKAR_LIPOPROTEIN"/>
    <property type="match status" value="1"/>
</dbReference>